<name>A0ABZ2ALH6_9TREE</name>
<dbReference type="GeneID" id="89987440"/>
<evidence type="ECO:0000256" key="2">
    <source>
        <dbReference type="ARBA" id="ARBA00010835"/>
    </source>
</evidence>
<sequence length="316" mass="35792">MLPARVILHSARVLPRLIPFASPSVGCLFARNPTALCPRILPTRPYSSKKKNKEIELSEWEDDLFGEETSTRPAQKEVVLEEEVQLNEAAFYRKDPPFPTKETPIRPRLPGSIKKLNRILSRQRKIEIPEDELEERFVRGRGPGGQAINKTNSSVSLTHIPTGIRVQAQPTRSREENRKVARRILAERLEVLRATGQLRGMSGLEGIEGVSVDMGGEEGEEGGEKLSKKERRKLEETRLSETYTKAEIRAEKERRRKANRAKKAKKKYGTNDKGEKMLVKGIEDDGSEVDELEMDAEVTEQDVEMDEAIERARKGV</sequence>
<gene>
    <name evidence="7" type="ORF">IAS62_000664</name>
</gene>
<proteinExistence type="inferred from homology"/>
<dbReference type="SUPFAM" id="SSF75620">
    <property type="entry name" value="Release factor"/>
    <property type="match status" value="1"/>
</dbReference>
<feature type="compositionally biased region" description="Basic and acidic residues" evidence="5">
    <location>
        <begin position="269"/>
        <end position="278"/>
    </location>
</feature>
<keyword evidence="4" id="KW-0496">Mitochondrion</keyword>
<feature type="region of interest" description="Disordered" evidence="5">
    <location>
        <begin position="209"/>
        <end position="278"/>
    </location>
</feature>
<evidence type="ECO:0000313" key="7">
    <source>
        <dbReference type="EMBL" id="WVO19385.1"/>
    </source>
</evidence>
<dbReference type="Gene3D" id="3.30.160.20">
    <property type="match status" value="1"/>
</dbReference>
<comment type="similarity">
    <text evidence="2">Belongs to the prokaryotic/mitochondrial release factor family.</text>
</comment>
<keyword evidence="8" id="KW-1185">Reference proteome</keyword>
<dbReference type="RefSeq" id="XP_064718625.1">
    <property type="nucleotide sequence ID" value="XM_064862553.1"/>
</dbReference>
<dbReference type="InterPro" id="IPR052405">
    <property type="entry name" value="Mito_Transl_Release_Factor"/>
</dbReference>
<dbReference type="PANTHER" id="PTHR46203:SF1">
    <property type="entry name" value="MITOCHONDRIAL TRANSLATION RELEASE FACTOR IN RESCUE"/>
    <property type="match status" value="1"/>
</dbReference>
<evidence type="ECO:0000256" key="5">
    <source>
        <dbReference type="SAM" id="MobiDB-lite"/>
    </source>
</evidence>
<reference evidence="7 8" key="1">
    <citation type="submission" date="2024-01" db="EMBL/GenBank/DDBJ databases">
        <title>Comparative genomics of Cryptococcus and Kwoniella reveals pathogenesis evolution and contrasting modes of karyotype evolution via chromosome fusion or intercentromeric recombination.</title>
        <authorList>
            <person name="Coelho M.A."/>
            <person name="David-Palma M."/>
            <person name="Shea T."/>
            <person name="Bowers K."/>
            <person name="McGinley-Smith S."/>
            <person name="Mohammad A.W."/>
            <person name="Gnirke A."/>
            <person name="Yurkov A.M."/>
            <person name="Nowrousian M."/>
            <person name="Sun S."/>
            <person name="Cuomo C.A."/>
            <person name="Heitman J."/>
        </authorList>
    </citation>
    <scope>NUCLEOTIDE SEQUENCE [LARGE SCALE GENOMIC DNA]</scope>
    <source>
        <strain evidence="7 8">7685027</strain>
    </source>
</reference>
<protein>
    <recommendedName>
        <fullName evidence="6">Prokaryotic-type class I peptide chain release factors domain-containing protein</fullName>
    </recommendedName>
</protein>
<keyword evidence="3" id="KW-0809">Transit peptide</keyword>
<evidence type="ECO:0000256" key="1">
    <source>
        <dbReference type="ARBA" id="ARBA00004173"/>
    </source>
</evidence>
<feature type="compositionally biased region" description="Basic and acidic residues" evidence="5">
    <location>
        <begin position="222"/>
        <end position="253"/>
    </location>
</feature>
<accession>A0ABZ2ALH6</accession>
<evidence type="ECO:0000313" key="8">
    <source>
        <dbReference type="Proteomes" id="UP001432216"/>
    </source>
</evidence>
<dbReference type="InterPro" id="IPR000352">
    <property type="entry name" value="Pep_chain_release_fac_I"/>
</dbReference>
<dbReference type="InterPro" id="IPR045853">
    <property type="entry name" value="Pep_chain_release_fac_I_sf"/>
</dbReference>
<dbReference type="Proteomes" id="UP001432216">
    <property type="component" value="Chromosome 1"/>
</dbReference>
<dbReference type="EMBL" id="CP143806">
    <property type="protein sequence ID" value="WVO19385.1"/>
    <property type="molecule type" value="Genomic_DNA"/>
</dbReference>
<evidence type="ECO:0000256" key="3">
    <source>
        <dbReference type="ARBA" id="ARBA00022946"/>
    </source>
</evidence>
<dbReference type="PANTHER" id="PTHR46203">
    <property type="entry name" value="PROBABLE PEPTIDE CHAIN RELEASE FACTOR C12ORF65"/>
    <property type="match status" value="1"/>
</dbReference>
<feature type="domain" description="Prokaryotic-type class I peptide chain release factors" evidence="6">
    <location>
        <begin position="125"/>
        <end position="190"/>
    </location>
</feature>
<evidence type="ECO:0000259" key="6">
    <source>
        <dbReference type="Pfam" id="PF00472"/>
    </source>
</evidence>
<dbReference type="Pfam" id="PF00472">
    <property type="entry name" value="RF-1"/>
    <property type="match status" value="1"/>
</dbReference>
<evidence type="ECO:0000256" key="4">
    <source>
        <dbReference type="ARBA" id="ARBA00023128"/>
    </source>
</evidence>
<feature type="compositionally biased region" description="Basic residues" evidence="5">
    <location>
        <begin position="254"/>
        <end position="268"/>
    </location>
</feature>
<comment type="subcellular location">
    <subcellularLocation>
        <location evidence="1">Mitochondrion</location>
    </subcellularLocation>
</comment>
<organism evidence="7 8">
    <name type="scientific">Cryptococcus decagattii</name>
    <dbReference type="NCBI Taxonomy" id="1859122"/>
    <lineage>
        <taxon>Eukaryota</taxon>
        <taxon>Fungi</taxon>
        <taxon>Dikarya</taxon>
        <taxon>Basidiomycota</taxon>
        <taxon>Agaricomycotina</taxon>
        <taxon>Tremellomycetes</taxon>
        <taxon>Tremellales</taxon>
        <taxon>Cryptococcaceae</taxon>
        <taxon>Cryptococcus</taxon>
        <taxon>Cryptococcus gattii species complex</taxon>
    </lineage>
</organism>